<evidence type="ECO:0000313" key="1">
    <source>
        <dbReference type="EMBL" id="CAP80411.1"/>
    </source>
</evidence>
<dbReference type="AlphaFoldDB" id="B6GXD6"/>
<sequence>MATLVFTTTAGPLQQVQIGPADVISTLSAAYTAAGWLGGLDGVKYILSRYVGLLRPSSNHVLSNRLATLLGPSISFNNSQVHILTSDHGPVRCEIPNAEEAFSGDQSTQLVGLTLCALAHECTGLTAVRLFANFLAPAIFKGANLLVDSLLSQLTDDGLYERILNEGATRGLPELFTESTERLGLPVGDASWLRRQMHVKGSEVPVTEIHMVAGLLRWIAKGDTQPYFTRSGLVARTANCLKLVGYFIGPIEVWDGAPPRPKPPGPRCIVLVLGGSEETDLLMAAAEEITQDCNQVYHYTRSTVGPMLYHSLGPHYLIDPECLQEDFEYIRHSIATRIRVSYHLENVRDVIKEDICGIIEWEDSQRQVSAVERSLAAIYFPLLADHVAPCYSRIATRSILTEVRNPRRRMADAYDDDLTEGLARFRTTTLAIVIALVATLSDTQFWNVRHCISVDLAQEAWLEEMCATINRTFASSVEYSEIVDLLAAVHVGVDASDSAGVTKEKGILSRQIIGWRNGRYSVIPSLLLEMKPSMHAVRLACRDSFYANLRVHQDGSIHSSYGGAIYTDRDRFSVPAQVSQQPYTISSGPHDPWVGPARPNPPSKPLYLSIERQARYNSPDVCFVGRVDGDNIGHVSVKAVLRAVARSFEVTENCDHRDADTKHVLNMDVKYWLQDRYVKPFGTVDMPGYLAVLDDPQWALFVAGQVEHSHGCIVARCLGPRIFGATTVLGLCHVTARSRNIVITNSLIPGPNVSGKSK</sequence>
<dbReference type="EMBL" id="AM920427">
    <property type="protein sequence ID" value="CAP80411.1"/>
    <property type="molecule type" value="Genomic_DNA"/>
</dbReference>
<dbReference type="OrthoDB" id="4260078at2759"/>
<dbReference type="VEuPathDB" id="FungiDB:PCH_Pc12g07840"/>
<gene>
    <name evidence="1" type="ORF">Pc12g07840</name>
    <name evidence="1" type="ORF">PCH_Pc12g07840</name>
</gene>
<dbReference type="Proteomes" id="UP000000724">
    <property type="component" value="Contig Pc00c12"/>
</dbReference>
<name>B6GXD6_PENRW</name>
<proteinExistence type="predicted"/>
<reference evidence="1 2" key="1">
    <citation type="journal article" date="2008" name="Nat. Biotechnol.">
        <title>Genome sequencing and analysis of the filamentous fungus Penicillium chrysogenum.</title>
        <authorList>
            <person name="van den Berg M.A."/>
            <person name="Albang R."/>
            <person name="Albermann K."/>
            <person name="Badger J.H."/>
            <person name="Daran J.-M."/>
            <person name="Driessen A.J.M."/>
            <person name="Garcia-Estrada C."/>
            <person name="Fedorova N.D."/>
            <person name="Harris D.M."/>
            <person name="Heijne W.H.M."/>
            <person name="Joardar V.S."/>
            <person name="Kiel J.A.K.W."/>
            <person name="Kovalchuk A."/>
            <person name="Martin J.F."/>
            <person name="Nierman W.C."/>
            <person name="Nijland J.G."/>
            <person name="Pronk J.T."/>
            <person name="Roubos J.A."/>
            <person name="van der Klei I.J."/>
            <person name="van Peij N.N.M.E."/>
            <person name="Veenhuis M."/>
            <person name="von Doehren H."/>
            <person name="Wagner C."/>
            <person name="Wortman J.R."/>
            <person name="Bovenberg R.A.L."/>
        </authorList>
    </citation>
    <scope>NUCLEOTIDE SEQUENCE [LARGE SCALE GENOMIC DNA]</scope>
    <source>
        <strain evidence="2">ATCC 28089 / DSM 1075 / NRRL 1951 / Wisconsin 54-1255</strain>
    </source>
</reference>
<organism evidence="1 2">
    <name type="scientific">Penicillium rubens (strain ATCC 28089 / DSM 1075 / NRRL 1951 / Wisconsin 54-1255)</name>
    <name type="common">Penicillium chrysogenum</name>
    <dbReference type="NCBI Taxonomy" id="500485"/>
    <lineage>
        <taxon>Eukaryota</taxon>
        <taxon>Fungi</taxon>
        <taxon>Dikarya</taxon>
        <taxon>Ascomycota</taxon>
        <taxon>Pezizomycotina</taxon>
        <taxon>Eurotiomycetes</taxon>
        <taxon>Eurotiomycetidae</taxon>
        <taxon>Eurotiales</taxon>
        <taxon>Aspergillaceae</taxon>
        <taxon>Penicillium</taxon>
        <taxon>Penicillium chrysogenum species complex</taxon>
    </lineage>
</organism>
<protein>
    <submittedName>
        <fullName evidence="1">Uncharacterized protein</fullName>
    </submittedName>
</protein>
<evidence type="ECO:0000313" key="2">
    <source>
        <dbReference type="Proteomes" id="UP000000724"/>
    </source>
</evidence>
<dbReference type="HOGENOM" id="CLU_380415_0_0_1"/>
<accession>B6GXD6</accession>
<keyword evidence="2" id="KW-1185">Reference proteome</keyword>
<dbReference type="OMA" id="EMCATIN"/>